<evidence type="ECO:0000256" key="6">
    <source>
        <dbReference type="ARBA" id="ARBA00023136"/>
    </source>
</evidence>
<dbReference type="PANTHER" id="PTHR23511:SF45">
    <property type="entry name" value="SVOP LIKE"/>
    <property type="match status" value="1"/>
</dbReference>
<feature type="transmembrane region" description="Helical" evidence="8">
    <location>
        <begin position="501"/>
        <end position="521"/>
    </location>
</feature>
<name>A0AA85BWZ4_9TREM</name>
<dbReference type="WBParaSite" id="SMTH1_8250.2">
    <property type="protein sequence ID" value="SMTH1_8250.2"/>
    <property type="gene ID" value="SMTH1_8250"/>
</dbReference>
<dbReference type="InterPro" id="IPR036259">
    <property type="entry name" value="MFS_trans_sf"/>
</dbReference>
<proteinExistence type="inferred from homology"/>
<evidence type="ECO:0000313" key="10">
    <source>
        <dbReference type="Proteomes" id="UP000050791"/>
    </source>
</evidence>
<evidence type="ECO:0000259" key="9">
    <source>
        <dbReference type="PROSITE" id="PS50850"/>
    </source>
</evidence>
<comment type="subcellular location">
    <subcellularLocation>
        <location evidence="1">Membrane</location>
        <topology evidence="1">Multi-pass membrane protein</topology>
    </subcellularLocation>
</comment>
<feature type="transmembrane region" description="Helical" evidence="8">
    <location>
        <begin position="383"/>
        <end position="404"/>
    </location>
</feature>
<feature type="compositionally biased region" description="Basic and acidic residues" evidence="7">
    <location>
        <begin position="38"/>
        <end position="53"/>
    </location>
</feature>
<dbReference type="InterPro" id="IPR005828">
    <property type="entry name" value="MFS_sugar_transport-like"/>
</dbReference>
<evidence type="ECO:0000256" key="1">
    <source>
        <dbReference type="ARBA" id="ARBA00004141"/>
    </source>
</evidence>
<dbReference type="WBParaSite" id="SMTH1_8250.1">
    <property type="protein sequence ID" value="SMTH1_8250.1"/>
    <property type="gene ID" value="SMTH1_8250"/>
</dbReference>
<dbReference type="Pfam" id="PF00083">
    <property type="entry name" value="Sugar_tr"/>
    <property type="match status" value="1"/>
</dbReference>
<feature type="transmembrane region" description="Helical" evidence="8">
    <location>
        <begin position="77"/>
        <end position="101"/>
    </location>
</feature>
<organism evidence="10 11">
    <name type="scientific">Schistosoma mattheei</name>
    <dbReference type="NCBI Taxonomy" id="31246"/>
    <lineage>
        <taxon>Eukaryota</taxon>
        <taxon>Metazoa</taxon>
        <taxon>Spiralia</taxon>
        <taxon>Lophotrochozoa</taxon>
        <taxon>Platyhelminthes</taxon>
        <taxon>Trematoda</taxon>
        <taxon>Digenea</taxon>
        <taxon>Strigeidida</taxon>
        <taxon>Schistosomatoidea</taxon>
        <taxon>Schistosomatidae</taxon>
        <taxon>Schistosoma</taxon>
    </lineage>
</organism>
<dbReference type="PANTHER" id="PTHR23511">
    <property type="entry name" value="SYNAPTIC VESICLE GLYCOPROTEIN 2"/>
    <property type="match status" value="1"/>
</dbReference>
<evidence type="ECO:0000256" key="8">
    <source>
        <dbReference type="SAM" id="Phobius"/>
    </source>
</evidence>
<keyword evidence="5 8" id="KW-1133">Transmembrane helix</keyword>
<dbReference type="SUPFAM" id="SSF103473">
    <property type="entry name" value="MFS general substrate transporter"/>
    <property type="match status" value="1"/>
</dbReference>
<keyword evidence="4 8" id="KW-0812">Transmembrane</keyword>
<feature type="domain" description="Major facilitator superfamily (MFS) profile" evidence="9">
    <location>
        <begin position="77"/>
        <end position="524"/>
    </location>
</feature>
<dbReference type="PROSITE" id="PS50850">
    <property type="entry name" value="MFS"/>
    <property type="match status" value="1"/>
</dbReference>
<keyword evidence="3" id="KW-0813">Transport</keyword>
<feature type="transmembrane region" description="Helical" evidence="8">
    <location>
        <begin position="411"/>
        <end position="429"/>
    </location>
</feature>
<feature type="transmembrane region" description="Helical" evidence="8">
    <location>
        <begin position="164"/>
        <end position="188"/>
    </location>
</feature>
<feature type="transmembrane region" description="Helical" evidence="8">
    <location>
        <begin position="141"/>
        <end position="158"/>
    </location>
</feature>
<evidence type="ECO:0000256" key="5">
    <source>
        <dbReference type="ARBA" id="ARBA00022989"/>
    </source>
</evidence>
<feature type="region of interest" description="Disordered" evidence="7">
    <location>
        <begin position="1"/>
        <end position="53"/>
    </location>
</feature>
<evidence type="ECO:0000256" key="3">
    <source>
        <dbReference type="ARBA" id="ARBA00022448"/>
    </source>
</evidence>
<feature type="transmembrane region" description="Helical" evidence="8">
    <location>
        <begin position="113"/>
        <end position="134"/>
    </location>
</feature>
<comment type="similarity">
    <text evidence="2">Belongs to the major facilitator superfamily.</text>
</comment>
<feature type="transmembrane region" description="Helical" evidence="8">
    <location>
        <begin position="305"/>
        <end position="327"/>
    </location>
</feature>
<evidence type="ECO:0000256" key="4">
    <source>
        <dbReference type="ARBA" id="ARBA00022692"/>
    </source>
</evidence>
<feature type="transmembrane region" description="Helical" evidence="8">
    <location>
        <begin position="469"/>
        <end position="489"/>
    </location>
</feature>
<feature type="region of interest" description="Disordered" evidence="7">
    <location>
        <begin position="538"/>
        <end position="562"/>
    </location>
</feature>
<evidence type="ECO:0000256" key="2">
    <source>
        <dbReference type="ARBA" id="ARBA00008335"/>
    </source>
</evidence>
<feature type="transmembrane region" description="Helical" evidence="8">
    <location>
        <begin position="200"/>
        <end position="222"/>
    </location>
</feature>
<evidence type="ECO:0000313" key="11">
    <source>
        <dbReference type="WBParaSite" id="SMTH1_8250.1"/>
    </source>
</evidence>
<reference evidence="11 12" key="1">
    <citation type="submission" date="2023-11" db="UniProtKB">
        <authorList>
            <consortium name="WormBaseParasite"/>
        </authorList>
    </citation>
    <scope>IDENTIFICATION</scope>
</reference>
<keyword evidence="6 8" id="KW-0472">Membrane</keyword>
<dbReference type="PROSITE" id="PS00216">
    <property type="entry name" value="SUGAR_TRANSPORT_1"/>
    <property type="match status" value="1"/>
</dbReference>
<feature type="compositionally biased region" description="Polar residues" evidence="7">
    <location>
        <begin position="551"/>
        <end position="562"/>
    </location>
</feature>
<accession>A0AA85BWZ4</accession>
<dbReference type="Gene3D" id="1.20.1250.20">
    <property type="entry name" value="MFS general substrate transporter like domains"/>
    <property type="match status" value="1"/>
</dbReference>
<dbReference type="InterPro" id="IPR005829">
    <property type="entry name" value="Sugar_transporter_CS"/>
</dbReference>
<protein>
    <recommendedName>
        <fullName evidence="9">Major facilitator superfamily (MFS) profile domain-containing protein</fullName>
    </recommendedName>
</protein>
<evidence type="ECO:0000256" key="7">
    <source>
        <dbReference type="SAM" id="MobiDB-lite"/>
    </source>
</evidence>
<feature type="transmembrane region" description="Helical" evidence="8">
    <location>
        <begin position="228"/>
        <end position="246"/>
    </location>
</feature>
<dbReference type="Proteomes" id="UP000050791">
    <property type="component" value="Unassembled WGS sequence"/>
</dbReference>
<sequence>MMDYPSSPPVYQSLFPDKSENKLNPSEVVGSTQLDSEDLNKSDSSENVLDAEKKPNPTYTVEDAVEAAGFGRFQLKLFILCGAISAADAMEMLLLSVLGPALRCYWLLSSGQVAAITTVVFAGFLFGAPLWGFIADRFGRWPTLLIVLSMITYFGIITSCAPTYIWVIILRLLVGFAIGGGNSSFTLFSEFLTVKHRAKVLLAFNIFWAFGSTFEVGLAYLILPRFGWRWLVFVSALPLLIFLFLLRFLPESPRYLVGAGKTEEAEHIIADLFRTNRVVPLRGTLVSSTVPIRDRGSIKGMFGKTYLVTTLMLPIVWFSAAFVYYGVVLLSAEIFRFKHSCFGKPILTPDYHGNLSHFNVPPLLETSSQIDNFCCKELSDDDYVAMLVSSIGEFVSIPLMIFMVDLAGRKITLATWNGLIAVLFMLLYLCMPKSALTALLFVLRALSAGLFSCAYVYTTEVYPTTVRAVAVGMFSSIARLGAMVTPYVAQVMMPEVSEIGALSLYASVTLIVSIVSLFLPIETKGRQLPNSVDALSTSSLPTGNAPPIASPKTSNASSKISE</sequence>
<dbReference type="GO" id="GO:0016020">
    <property type="term" value="C:membrane"/>
    <property type="evidence" value="ECO:0007669"/>
    <property type="project" value="UniProtKB-SubCell"/>
</dbReference>
<feature type="transmembrane region" description="Helical" evidence="8">
    <location>
        <begin position="435"/>
        <end position="457"/>
    </location>
</feature>
<dbReference type="Pfam" id="PF07690">
    <property type="entry name" value="MFS_1"/>
    <property type="match status" value="1"/>
</dbReference>
<dbReference type="InterPro" id="IPR020846">
    <property type="entry name" value="MFS_dom"/>
</dbReference>
<dbReference type="GO" id="GO:0022857">
    <property type="term" value="F:transmembrane transporter activity"/>
    <property type="evidence" value="ECO:0007669"/>
    <property type="project" value="InterPro"/>
</dbReference>
<dbReference type="InterPro" id="IPR011701">
    <property type="entry name" value="MFS"/>
</dbReference>
<evidence type="ECO:0000313" key="12">
    <source>
        <dbReference type="WBParaSite" id="SMTH1_8250.2"/>
    </source>
</evidence>
<dbReference type="AlphaFoldDB" id="A0AA85BWZ4"/>